<feature type="region of interest" description="Disordered" evidence="3">
    <location>
        <begin position="1"/>
        <end position="67"/>
    </location>
</feature>
<dbReference type="OrthoDB" id="47374at2759"/>
<feature type="compositionally biased region" description="Low complexity" evidence="3">
    <location>
        <begin position="41"/>
        <end position="51"/>
    </location>
</feature>
<dbReference type="InterPro" id="IPR000182">
    <property type="entry name" value="GNAT_dom"/>
</dbReference>
<feature type="compositionally biased region" description="Polar residues" evidence="3">
    <location>
        <begin position="57"/>
        <end position="67"/>
    </location>
</feature>
<dbReference type="EMBL" id="UIGY01000001">
    <property type="protein sequence ID" value="SUZ07477.1"/>
    <property type="molecule type" value="Genomic_DNA"/>
</dbReference>
<reference evidence="7" key="1">
    <citation type="journal article" date="2013" name="Nat. Genet.">
        <title>The wheat powdery mildew genome shows the unique evolution of an obligate biotroph.</title>
        <authorList>
            <person name="Wicker T."/>
            <person name="Oberhaensli S."/>
            <person name="Parlange F."/>
            <person name="Buchmann J.P."/>
            <person name="Shatalina M."/>
            <person name="Roffler S."/>
            <person name="Ben-David R."/>
            <person name="Dolezel J."/>
            <person name="Simkova H."/>
            <person name="Schulze-Lefert P."/>
            <person name="Spanu P.D."/>
            <person name="Bruggmann R."/>
            <person name="Amselem J."/>
            <person name="Quesneville H."/>
            <person name="Ver Loren van Themaat E."/>
            <person name="Paape T."/>
            <person name="Shimizu K.K."/>
            <person name="Keller B."/>
        </authorList>
    </citation>
    <scope>NUCLEOTIDE SEQUENCE [LARGE SCALE GENOMIC DNA]</scope>
    <source>
        <strain evidence="7">96224</strain>
    </source>
</reference>
<dbReference type="PANTHER" id="PTHR42919">
    <property type="entry name" value="N-ALPHA-ACETYLTRANSFERASE"/>
    <property type="match status" value="1"/>
</dbReference>
<protein>
    <submittedName>
        <fullName evidence="6">Bgt-467</fullName>
    </submittedName>
    <submittedName>
        <fullName evidence="5">N-acetyltransferase</fullName>
    </submittedName>
</protein>
<dbReference type="HOGENOM" id="CLU_054412_0_0_1"/>
<evidence type="ECO:0000259" key="4">
    <source>
        <dbReference type="PROSITE" id="PS51186"/>
    </source>
</evidence>
<dbReference type="GO" id="GO:0007064">
    <property type="term" value="P:mitotic sister chromatid cohesion"/>
    <property type="evidence" value="ECO:0007669"/>
    <property type="project" value="TreeGrafter"/>
</dbReference>
<evidence type="ECO:0000313" key="5">
    <source>
        <dbReference type="EMBL" id="EPQ67338.1"/>
    </source>
</evidence>
<dbReference type="EMBL" id="KE373654">
    <property type="protein sequence ID" value="EPQ67338.1"/>
    <property type="molecule type" value="Genomic_DNA"/>
</dbReference>
<accession>A0A061HM27</accession>
<dbReference type="Pfam" id="PF00583">
    <property type="entry name" value="Acetyltransf_1"/>
    <property type="match status" value="1"/>
</dbReference>
<dbReference type="Proteomes" id="UP000053110">
    <property type="component" value="Unassembled WGS sequence"/>
</dbReference>
<sequence length="341" mass="37975">MNTDPLTAKLQPSIRAFFQPRQPYSKTANRAGQEELPYEPPLTSLAPSSAPQHRGIPQSSDSSNIPKQANITPITQATIQPLRRINALLLPISYPDSFYHQAISGDSSTTFSHVILWSDPEPKVVGGIICRLEDPVSHEFRLTDALLDTSRCYDIYIQSLALLSPYCGKGLAAEALRRVVDAATSYPRLRIGSIFAHVWTNNTEALNWYSSRGFYREEEVVHGYYRRLKPDTAWIVRRRLTPTDYLGASTSAHKSAFAAPPSKMHGKILHPSISAHSFQDKGPDREWNDLPDDVLDRSGPRVQNFSTIKETVLQSSDSTGRVEVIAKAKKKRIYPAAAFGS</sequence>
<keyword evidence="2" id="KW-0012">Acyltransferase</keyword>
<dbReference type="PANTHER" id="PTHR42919:SF8">
    <property type="entry name" value="N-ALPHA-ACETYLTRANSFERASE 50"/>
    <property type="match status" value="1"/>
</dbReference>
<evidence type="ECO:0000256" key="3">
    <source>
        <dbReference type="SAM" id="MobiDB-lite"/>
    </source>
</evidence>
<dbReference type="AlphaFoldDB" id="A0A061HM27"/>
<organism evidence="6">
    <name type="scientific">Blumeria graminis f. sp. tritici 96224</name>
    <dbReference type="NCBI Taxonomy" id="1268274"/>
    <lineage>
        <taxon>Eukaryota</taxon>
        <taxon>Fungi</taxon>
        <taxon>Dikarya</taxon>
        <taxon>Ascomycota</taxon>
        <taxon>Pezizomycotina</taxon>
        <taxon>Leotiomycetes</taxon>
        <taxon>Erysiphales</taxon>
        <taxon>Erysiphaceae</taxon>
        <taxon>Blumeria</taxon>
    </lineage>
</organism>
<evidence type="ECO:0000313" key="7">
    <source>
        <dbReference type="Proteomes" id="UP000053110"/>
    </source>
</evidence>
<evidence type="ECO:0000256" key="1">
    <source>
        <dbReference type="ARBA" id="ARBA00022679"/>
    </source>
</evidence>
<dbReference type="InterPro" id="IPR051556">
    <property type="entry name" value="N-term/lysine_N-AcTrnsfr"/>
</dbReference>
<dbReference type="GO" id="GO:0031415">
    <property type="term" value="C:NatA complex"/>
    <property type="evidence" value="ECO:0007669"/>
    <property type="project" value="TreeGrafter"/>
</dbReference>
<reference evidence="6" key="3">
    <citation type="submission" date="2018-07" db="EMBL/GenBank/DDBJ databases">
        <authorList>
            <person name="Quirk P.G."/>
            <person name="Krulwich T.A."/>
        </authorList>
    </citation>
    <scope>NUCLEOTIDE SEQUENCE</scope>
    <source>
        <strain evidence="6">96224</strain>
    </source>
</reference>
<dbReference type="PROSITE" id="PS51186">
    <property type="entry name" value="GNAT"/>
    <property type="match status" value="1"/>
</dbReference>
<evidence type="ECO:0000256" key="2">
    <source>
        <dbReference type="ARBA" id="ARBA00023315"/>
    </source>
</evidence>
<gene>
    <name evidence="5" type="ORF">BGT96224_467</name>
    <name evidence="6" type="ORF">BGT96224V2_LOCUS614</name>
</gene>
<name>A0A061HM27_BLUGR</name>
<dbReference type="Gene3D" id="3.40.630.30">
    <property type="match status" value="1"/>
</dbReference>
<reference evidence="5" key="2">
    <citation type="submission" date="2013-01" db="EMBL/GenBank/DDBJ databases">
        <title>The wheat powdery mildew genome reveals unique evolution of an obligate biotroph.</title>
        <authorList>
            <person name="Oberhaensli S."/>
            <person name="Wicker T."/>
            <person name="Keller B."/>
        </authorList>
    </citation>
    <scope>NUCLEOTIDE SEQUENCE</scope>
    <source>
        <strain evidence="5">96224</strain>
    </source>
</reference>
<evidence type="ECO:0000313" key="6">
    <source>
        <dbReference type="EMBL" id="SUZ07477.1"/>
    </source>
</evidence>
<dbReference type="GO" id="GO:0016747">
    <property type="term" value="F:acyltransferase activity, transferring groups other than amino-acyl groups"/>
    <property type="evidence" value="ECO:0007669"/>
    <property type="project" value="InterPro"/>
</dbReference>
<feature type="domain" description="N-acetyltransferase" evidence="4">
    <location>
        <begin position="69"/>
        <end position="241"/>
    </location>
</feature>
<dbReference type="InterPro" id="IPR016181">
    <property type="entry name" value="Acyl_CoA_acyltransferase"/>
</dbReference>
<dbReference type="SUPFAM" id="SSF55729">
    <property type="entry name" value="Acyl-CoA N-acyltransferases (Nat)"/>
    <property type="match status" value="1"/>
</dbReference>
<proteinExistence type="predicted"/>
<keyword evidence="1 5" id="KW-0808">Transferase</keyword>